<dbReference type="PANTHER" id="PTHR30492:SF0">
    <property type="entry name" value="METHYLGLYOXAL SYNTHASE"/>
    <property type="match status" value="1"/>
</dbReference>
<keyword evidence="1" id="KW-0472">Membrane</keyword>
<dbReference type="Gene3D" id="3.90.190.10">
    <property type="entry name" value="Protein tyrosine phosphatase superfamily"/>
    <property type="match status" value="1"/>
</dbReference>
<dbReference type="AlphaFoldDB" id="A0A3D8M8U7"/>
<dbReference type="Gene3D" id="2.60.200.40">
    <property type="match status" value="1"/>
</dbReference>
<dbReference type="EMBL" id="QRHA01000005">
    <property type="protein sequence ID" value="RDV26108.1"/>
    <property type="molecule type" value="Genomic_DNA"/>
</dbReference>
<dbReference type="PANTHER" id="PTHR30492">
    <property type="entry name" value="METHYLGLYOXAL SYNTHASE"/>
    <property type="match status" value="1"/>
</dbReference>
<evidence type="ECO:0000259" key="3">
    <source>
        <dbReference type="PROSITE" id="PS50056"/>
    </source>
</evidence>
<comment type="caution">
    <text evidence="5">The sequence shown here is derived from an EMBL/GenBank/DDBJ whole genome shotgun (WGS) entry which is preliminary data.</text>
</comment>
<dbReference type="Proteomes" id="UP000256561">
    <property type="component" value="Unassembled WGS sequence"/>
</dbReference>
<dbReference type="InterPro" id="IPR016064">
    <property type="entry name" value="NAD/diacylglycerol_kinase_sf"/>
</dbReference>
<proteinExistence type="predicted"/>
<name>A0A3D8M8U7_9ALTE</name>
<dbReference type="SUPFAM" id="SSF52799">
    <property type="entry name" value="(Phosphotyrosine protein) phosphatases II"/>
    <property type="match status" value="1"/>
</dbReference>
<evidence type="ECO:0000259" key="4">
    <source>
        <dbReference type="PROSITE" id="PS50146"/>
    </source>
</evidence>
<dbReference type="SUPFAM" id="SSF111331">
    <property type="entry name" value="NAD kinase/diacylglycerol kinase-like"/>
    <property type="match status" value="1"/>
</dbReference>
<dbReference type="SMART" id="SM00195">
    <property type="entry name" value="DSPc"/>
    <property type="match status" value="1"/>
</dbReference>
<feature type="domain" description="Tyrosine specific protein phosphatases" evidence="3">
    <location>
        <begin position="155"/>
        <end position="224"/>
    </location>
</feature>
<dbReference type="PROSITE" id="PS50056">
    <property type="entry name" value="TYR_PHOSPHATASE_2"/>
    <property type="match status" value="1"/>
</dbReference>
<dbReference type="Gene3D" id="3.40.50.10330">
    <property type="entry name" value="Probable inorganic polyphosphate/atp-NAD kinase, domain 1"/>
    <property type="match status" value="1"/>
</dbReference>
<dbReference type="Pfam" id="PF00782">
    <property type="entry name" value="DSPc"/>
    <property type="match status" value="1"/>
</dbReference>
<dbReference type="GO" id="GO:0019242">
    <property type="term" value="P:methylglyoxal biosynthetic process"/>
    <property type="evidence" value="ECO:0007669"/>
    <property type="project" value="InterPro"/>
</dbReference>
<dbReference type="InterPro" id="IPR003595">
    <property type="entry name" value="Tyr_Pase_cat"/>
</dbReference>
<dbReference type="NCBIfam" id="NF009025">
    <property type="entry name" value="PRK12361.1"/>
    <property type="match status" value="1"/>
</dbReference>
<dbReference type="SMART" id="SM00046">
    <property type="entry name" value="DAGKc"/>
    <property type="match status" value="1"/>
</dbReference>
<feature type="transmembrane region" description="Helical" evidence="1">
    <location>
        <begin position="29"/>
        <end position="48"/>
    </location>
</feature>
<dbReference type="OrthoDB" id="142078at2"/>
<dbReference type="FunFam" id="3.90.190.10:FF:000157">
    <property type="entry name" value="Protein-tyrosine phosphatase"/>
    <property type="match status" value="1"/>
</dbReference>
<feature type="domain" description="Tyrosine-protein phosphatase" evidence="2">
    <location>
        <begin position="89"/>
        <end position="235"/>
    </location>
</feature>
<dbReference type="SMART" id="SM00404">
    <property type="entry name" value="PTPc_motif"/>
    <property type="match status" value="1"/>
</dbReference>
<accession>A0A3D8M8U7</accession>
<feature type="domain" description="DAGKc" evidence="4">
    <location>
        <begin position="236"/>
        <end position="369"/>
    </location>
</feature>
<dbReference type="InterPro" id="IPR020422">
    <property type="entry name" value="TYR_PHOSPHATASE_DUAL_dom"/>
</dbReference>
<gene>
    <name evidence="5" type="ORF">DXV75_08505</name>
</gene>
<reference evidence="6" key="1">
    <citation type="submission" date="2018-08" db="EMBL/GenBank/DDBJ databases">
        <authorList>
            <person name="Zhang J."/>
            <person name="Du Z.-J."/>
        </authorList>
    </citation>
    <scope>NUCLEOTIDE SEQUENCE [LARGE SCALE GENOMIC DNA]</scope>
    <source>
        <strain evidence="6">KCTC 52655</strain>
    </source>
</reference>
<feature type="transmembrane region" description="Helical" evidence="1">
    <location>
        <begin position="60"/>
        <end position="81"/>
    </location>
</feature>
<dbReference type="InterPro" id="IPR000387">
    <property type="entry name" value="Tyr_Pase_dom"/>
</dbReference>
<sequence length="540" mass="59515">MKMIKYYLLGALILSGMAWWISFWPLKIVAAWAALSLLVVSSAYLFRYPSLFRKREDGSIPFYIRWLFIPFLLGTGAYNSWARKHDKVPPVQRIDENLYLACRLFGKDVEELNKLGVDAILDVTAEFDGLDWSAYQSDFEYLNIPVLDHSSPSDEQLLTAINWIRQQHQKQKCVVVHCALGRGRSVLVVAAYLLACDPGLSIENALERIQSVRTTARLNKHQLKSLARVKDGGHLKFSRRLALIANPVAGGGKWPQEKGLILSLLNPHFEVSVFETTKDKDATVLARKAIEQGAEIAVACGGDGTITEVASACVDNQITLGVIPLGTANALSQVLHGLRSKLVPVSTACETIVGGTEINMDTALCNDRLMLMVAAVGFEEEMIASADREQKNEGGQLAYLKGLWEAITSNQSLSLEVEFDDNQQHTIETPSLVIANAAPVTTALAQGGGEPDLTDGKLDITWLKPQESPDQQVLSLAELVFRDTDGKKDSDRICHTQAKSVRLTLPEQQNYALDGEIQSAKTILIQARPASLRIFSRPKH</sequence>
<evidence type="ECO:0000313" key="6">
    <source>
        <dbReference type="Proteomes" id="UP000256561"/>
    </source>
</evidence>
<dbReference type="InterPro" id="IPR004363">
    <property type="entry name" value="Methylgl_synth"/>
</dbReference>
<dbReference type="InterPro" id="IPR017438">
    <property type="entry name" value="ATP-NAD_kinase_N"/>
</dbReference>
<keyword evidence="6" id="KW-1185">Reference proteome</keyword>
<dbReference type="PROSITE" id="PS50146">
    <property type="entry name" value="DAGK"/>
    <property type="match status" value="1"/>
</dbReference>
<organism evidence="5 6">
    <name type="scientific">Alteromonas aestuariivivens</name>
    <dbReference type="NCBI Taxonomy" id="1938339"/>
    <lineage>
        <taxon>Bacteria</taxon>
        <taxon>Pseudomonadati</taxon>
        <taxon>Pseudomonadota</taxon>
        <taxon>Gammaproteobacteria</taxon>
        <taxon>Alteromonadales</taxon>
        <taxon>Alteromonadaceae</taxon>
        <taxon>Alteromonas/Salinimonas group</taxon>
        <taxon>Alteromonas</taxon>
    </lineage>
</organism>
<dbReference type="RefSeq" id="WP_115592978.1">
    <property type="nucleotide sequence ID" value="NZ_QRHA01000005.1"/>
</dbReference>
<dbReference type="InterPro" id="IPR001206">
    <property type="entry name" value="Diacylglycerol_kinase_cat_dom"/>
</dbReference>
<evidence type="ECO:0000313" key="5">
    <source>
        <dbReference type="EMBL" id="RDV26108.1"/>
    </source>
</evidence>
<dbReference type="GO" id="GO:0005829">
    <property type="term" value="C:cytosol"/>
    <property type="evidence" value="ECO:0007669"/>
    <property type="project" value="TreeGrafter"/>
</dbReference>
<dbReference type="InterPro" id="IPR029021">
    <property type="entry name" value="Prot-tyrosine_phosphatase-like"/>
</dbReference>
<dbReference type="InterPro" id="IPR000340">
    <property type="entry name" value="Dual-sp_phosphatase_cat-dom"/>
</dbReference>
<feature type="transmembrane region" description="Helical" evidence="1">
    <location>
        <begin position="7"/>
        <end position="23"/>
    </location>
</feature>
<dbReference type="GO" id="GO:0016301">
    <property type="term" value="F:kinase activity"/>
    <property type="evidence" value="ECO:0007669"/>
    <property type="project" value="InterPro"/>
</dbReference>
<evidence type="ECO:0000259" key="2">
    <source>
        <dbReference type="PROSITE" id="PS50054"/>
    </source>
</evidence>
<dbReference type="GO" id="GO:0008929">
    <property type="term" value="F:methylglyoxal synthase activity"/>
    <property type="evidence" value="ECO:0007669"/>
    <property type="project" value="InterPro"/>
</dbReference>
<dbReference type="PROSITE" id="PS50054">
    <property type="entry name" value="TYR_PHOSPHATASE_DUAL"/>
    <property type="match status" value="1"/>
</dbReference>
<evidence type="ECO:0000256" key="1">
    <source>
        <dbReference type="SAM" id="Phobius"/>
    </source>
</evidence>
<protein>
    <recommendedName>
        <fullName evidence="7">Diacylglycerol kinase</fullName>
    </recommendedName>
</protein>
<keyword evidence="1" id="KW-1133">Transmembrane helix</keyword>
<evidence type="ECO:0008006" key="7">
    <source>
        <dbReference type="Google" id="ProtNLM"/>
    </source>
</evidence>
<dbReference type="Pfam" id="PF00781">
    <property type="entry name" value="DAGK_cat"/>
    <property type="match status" value="1"/>
</dbReference>
<keyword evidence="1" id="KW-0812">Transmembrane</keyword>